<dbReference type="Gene3D" id="3.30.565.10">
    <property type="entry name" value="Histidine kinase-like ATPase, C-terminal domain"/>
    <property type="match status" value="1"/>
</dbReference>
<dbReference type="Gene3D" id="3.30.450.20">
    <property type="entry name" value="PAS domain"/>
    <property type="match status" value="1"/>
</dbReference>
<dbReference type="GO" id="GO:0006817">
    <property type="term" value="P:phosphate ion transport"/>
    <property type="evidence" value="ECO:0007669"/>
    <property type="project" value="UniProtKB-KW"/>
</dbReference>
<dbReference type="InterPro" id="IPR003594">
    <property type="entry name" value="HATPase_dom"/>
</dbReference>
<dbReference type="InterPro" id="IPR021766">
    <property type="entry name" value="PhoR_N"/>
</dbReference>
<keyword evidence="5" id="KW-0813">Transport</keyword>
<dbReference type="RefSeq" id="WP_192029442.1">
    <property type="nucleotide sequence ID" value="NZ_JACYTR010000016.1"/>
</dbReference>
<dbReference type="GO" id="GO:0016036">
    <property type="term" value="P:cellular response to phosphate starvation"/>
    <property type="evidence" value="ECO:0007669"/>
    <property type="project" value="TreeGrafter"/>
</dbReference>
<evidence type="ECO:0000256" key="15">
    <source>
        <dbReference type="ARBA" id="ARBA00023012"/>
    </source>
</evidence>
<dbReference type="FunFam" id="1.10.287.130:FF:000008">
    <property type="entry name" value="Two-component sensor histidine kinase"/>
    <property type="match status" value="1"/>
</dbReference>
<dbReference type="InterPro" id="IPR036097">
    <property type="entry name" value="HisK_dim/P_sf"/>
</dbReference>
<dbReference type="InterPro" id="IPR014310">
    <property type="entry name" value="Sig_transdc_His_kinase_PhoR"/>
</dbReference>
<feature type="domain" description="Histidine kinase" evidence="18">
    <location>
        <begin position="218"/>
        <end position="431"/>
    </location>
</feature>
<comment type="subcellular location">
    <subcellularLocation>
        <location evidence="2">Cell membrane</location>
    </subcellularLocation>
</comment>
<dbReference type="SMART" id="SM00091">
    <property type="entry name" value="PAS"/>
    <property type="match status" value="1"/>
</dbReference>
<dbReference type="SUPFAM" id="SSF55785">
    <property type="entry name" value="PYP-like sensor domain (PAS domain)"/>
    <property type="match status" value="1"/>
</dbReference>
<evidence type="ECO:0000256" key="9">
    <source>
        <dbReference type="ARBA" id="ARBA00022679"/>
    </source>
</evidence>
<dbReference type="CDD" id="cd00130">
    <property type="entry name" value="PAS"/>
    <property type="match status" value="1"/>
</dbReference>
<dbReference type="GO" id="GO:0006355">
    <property type="term" value="P:regulation of DNA-templated transcription"/>
    <property type="evidence" value="ECO:0007669"/>
    <property type="project" value="InterPro"/>
</dbReference>
<dbReference type="GO" id="GO:0005886">
    <property type="term" value="C:plasma membrane"/>
    <property type="evidence" value="ECO:0007669"/>
    <property type="project" value="UniProtKB-SubCell"/>
</dbReference>
<dbReference type="InterPro" id="IPR004358">
    <property type="entry name" value="Sig_transdc_His_kin-like_C"/>
</dbReference>
<dbReference type="InterPro" id="IPR036890">
    <property type="entry name" value="HATPase_C_sf"/>
</dbReference>
<evidence type="ECO:0000256" key="13">
    <source>
        <dbReference type="ARBA" id="ARBA00022840"/>
    </source>
</evidence>
<comment type="function">
    <text evidence="17">Member of the two-component regulatory system PhoR/PhoB involved in the phosphate regulon genes expression. PhoR may function as a membrane-associated protein kinase that phosphorylates PhoB in response to environmental signals.</text>
</comment>
<keyword evidence="10" id="KW-0812">Transmembrane</keyword>
<name>A0AAW3ZN01_9GAMM</name>
<comment type="catalytic activity">
    <reaction evidence="1">
        <text>ATP + protein L-histidine = ADP + protein N-phospho-L-histidine.</text>
        <dbReference type="EC" id="2.7.13.3"/>
    </reaction>
</comment>
<evidence type="ECO:0000256" key="12">
    <source>
        <dbReference type="ARBA" id="ARBA00022777"/>
    </source>
</evidence>
<dbReference type="AlphaFoldDB" id="A0AAW3ZN01"/>
<keyword evidence="9" id="KW-0808">Transferase</keyword>
<dbReference type="SUPFAM" id="SSF55874">
    <property type="entry name" value="ATPase domain of HSP90 chaperone/DNA topoisomerase II/histidine kinase"/>
    <property type="match status" value="1"/>
</dbReference>
<evidence type="ECO:0000256" key="17">
    <source>
        <dbReference type="ARBA" id="ARBA00025207"/>
    </source>
</evidence>
<evidence type="ECO:0000313" key="20">
    <source>
        <dbReference type="EMBL" id="MBD8526019.1"/>
    </source>
</evidence>
<dbReference type="PROSITE" id="PS50112">
    <property type="entry name" value="PAS"/>
    <property type="match status" value="1"/>
</dbReference>
<evidence type="ECO:0000259" key="18">
    <source>
        <dbReference type="PROSITE" id="PS50109"/>
    </source>
</evidence>
<proteinExistence type="predicted"/>
<keyword evidence="12 20" id="KW-0418">Kinase</keyword>
<dbReference type="GO" id="GO:0005524">
    <property type="term" value="F:ATP binding"/>
    <property type="evidence" value="ECO:0007669"/>
    <property type="project" value="UniProtKB-KW"/>
</dbReference>
<evidence type="ECO:0000256" key="1">
    <source>
        <dbReference type="ARBA" id="ARBA00000085"/>
    </source>
</evidence>
<sequence length="441" mass="49496">MSARYRAWQISMARLLAWVAVCTITGAALGHVWAGLSFGLAGALAWHYYHIAQLLRRLAERRAMPPAESSGLLSEVQDRIYRRQLESRRRKQSLQLVLRAFREAAAALPDAVVVVAARDHKIAWFNDAAVELLGLRRQKDIGMRINNLLRHPRIMDWLTAEDSDPLHEVLWDVPSPRDASIRLSMRMVEYTQLQRLLIVRDISRLIRLEQVRRDFVANVSHELRTPLTVIHGYLSAIDADDHPELAELLGEMSRQSERMQRIVEDLLTLSRLESQQTSTQERVPVAALLQTLIREAEALSAGRHHIELHDNTQLDLLGSPKELHSAFSNLVSNAVRYTPAGGTIALRFDGDRQRGACFSVSDTGPGIAAEHIPRITERFYRVSNSRSRETGGTGLGLAIVKHALALHSAQLDIRSELGKGTQFSCVFDPQHVAERQPSATT</sequence>
<keyword evidence="11" id="KW-0547">Nucleotide-binding</keyword>
<dbReference type="SMART" id="SM00387">
    <property type="entry name" value="HATPase_c"/>
    <property type="match status" value="1"/>
</dbReference>
<dbReference type="Pfam" id="PF00512">
    <property type="entry name" value="HisKA"/>
    <property type="match status" value="1"/>
</dbReference>
<dbReference type="Gene3D" id="1.10.287.130">
    <property type="match status" value="1"/>
</dbReference>
<dbReference type="Pfam" id="PF11808">
    <property type="entry name" value="PhoR"/>
    <property type="match status" value="1"/>
</dbReference>
<dbReference type="Pfam" id="PF00989">
    <property type="entry name" value="PAS"/>
    <property type="match status" value="1"/>
</dbReference>
<dbReference type="InterPro" id="IPR003661">
    <property type="entry name" value="HisK_dim/P_dom"/>
</dbReference>
<reference evidence="20 21" key="1">
    <citation type="submission" date="2020-09" db="EMBL/GenBank/DDBJ databases">
        <title>Pseudoxanthomonas sp. CAU 1598 isolated from sand of Yaerae Beach.</title>
        <authorList>
            <person name="Kim W."/>
        </authorList>
    </citation>
    <scope>NUCLEOTIDE SEQUENCE [LARGE SCALE GENOMIC DNA]</scope>
    <source>
        <strain evidence="20 21">CAU 1598</strain>
    </source>
</reference>
<dbReference type="NCBIfam" id="TIGR02966">
    <property type="entry name" value="phoR_proteo"/>
    <property type="match status" value="1"/>
</dbReference>
<dbReference type="CDD" id="cd00082">
    <property type="entry name" value="HisKA"/>
    <property type="match status" value="1"/>
</dbReference>
<keyword evidence="8" id="KW-0592">Phosphate transport</keyword>
<keyword evidence="15" id="KW-0902">Two-component regulatory system</keyword>
<dbReference type="InterPro" id="IPR013767">
    <property type="entry name" value="PAS_fold"/>
</dbReference>
<dbReference type="Proteomes" id="UP000613768">
    <property type="component" value="Unassembled WGS sequence"/>
</dbReference>
<evidence type="ECO:0000259" key="19">
    <source>
        <dbReference type="PROSITE" id="PS50112"/>
    </source>
</evidence>
<dbReference type="InterPro" id="IPR000014">
    <property type="entry name" value="PAS"/>
</dbReference>
<evidence type="ECO:0000256" key="10">
    <source>
        <dbReference type="ARBA" id="ARBA00022692"/>
    </source>
</evidence>
<keyword evidence="21" id="KW-1185">Reference proteome</keyword>
<evidence type="ECO:0000256" key="3">
    <source>
        <dbReference type="ARBA" id="ARBA00012438"/>
    </source>
</evidence>
<evidence type="ECO:0000256" key="14">
    <source>
        <dbReference type="ARBA" id="ARBA00022989"/>
    </source>
</evidence>
<dbReference type="PANTHER" id="PTHR45453">
    <property type="entry name" value="PHOSPHATE REGULON SENSOR PROTEIN PHOR"/>
    <property type="match status" value="1"/>
</dbReference>
<keyword evidence="6" id="KW-1003">Cell membrane</keyword>
<keyword evidence="14" id="KW-1133">Transmembrane helix</keyword>
<evidence type="ECO:0000256" key="8">
    <source>
        <dbReference type="ARBA" id="ARBA00022592"/>
    </source>
</evidence>
<dbReference type="PROSITE" id="PS50109">
    <property type="entry name" value="HIS_KIN"/>
    <property type="match status" value="1"/>
</dbReference>
<evidence type="ECO:0000256" key="11">
    <source>
        <dbReference type="ARBA" id="ARBA00022741"/>
    </source>
</evidence>
<evidence type="ECO:0000256" key="2">
    <source>
        <dbReference type="ARBA" id="ARBA00004236"/>
    </source>
</evidence>
<evidence type="ECO:0000256" key="7">
    <source>
        <dbReference type="ARBA" id="ARBA00022553"/>
    </source>
</evidence>
<dbReference type="FunFam" id="3.30.565.10:FF:000006">
    <property type="entry name" value="Sensor histidine kinase WalK"/>
    <property type="match status" value="1"/>
</dbReference>
<comment type="caution">
    <text evidence="20">The sequence shown here is derived from an EMBL/GenBank/DDBJ whole genome shotgun (WGS) entry which is preliminary data.</text>
</comment>
<keyword evidence="13" id="KW-0067">ATP-binding</keyword>
<dbReference type="PRINTS" id="PR00344">
    <property type="entry name" value="BCTRLSENSOR"/>
</dbReference>
<accession>A0AAW3ZN01</accession>
<keyword evidence="16" id="KW-0472">Membrane</keyword>
<dbReference type="EMBL" id="JACYTR010000016">
    <property type="protein sequence ID" value="MBD8526019.1"/>
    <property type="molecule type" value="Genomic_DNA"/>
</dbReference>
<gene>
    <name evidence="20" type="primary">phoR</name>
    <name evidence="20" type="ORF">IFO71_09700</name>
</gene>
<evidence type="ECO:0000256" key="16">
    <source>
        <dbReference type="ARBA" id="ARBA00023136"/>
    </source>
</evidence>
<dbReference type="InterPro" id="IPR005467">
    <property type="entry name" value="His_kinase_dom"/>
</dbReference>
<evidence type="ECO:0000256" key="5">
    <source>
        <dbReference type="ARBA" id="ARBA00022448"/>
    </source>
</evidence>
<dbReference type="GO" id="GO:0000155">
    <property type="term" value="F:phosphorelay sensor kinase activity"/>
    <property type="evidence" value="ECO:0007669"/>
    <property type="project" value="InterPro"/>
</dbReference>
<dbReference type="SUPFAM" id="SSF47384">
    <property type="entry name" value="Homodimeric domain of signal transducing histidine kinase"/>
    <property type="match status" value="1"/>
</dbReference>
<dbReference type="SMART" id="SM00388">
    <property type="entry name" value="HisKA"/>
    <property type="match status" value="1"/>
</dbReference>
<dbReference type="GO" id="GO:0004721">
    <property type="term" value="F:phosphoprotein phosphatase activity"/>
    <property type="evidence" value="ECO:0007669"/>
    <property type="project" value="InterPro"/>
</dbReference>
<organism evidence="20 21">
    <name type="scientific">Pseudomarimonas arenosa</name>
    <dbReference type="NCBI Taxonomy" id="2774145"/>
    <lineage>
        <taxon>Bacteria</taxon>
        <taxon>Pseudomonadati</taxon>
        <taxon>Pseudomonadota</taxon>
        <taxon>Gammaproteobacteria</taxon>
        <taxon>Lysobacterales</taxon>
        <taxon>Lysobacteraceae</taxon>
        <taxon>Pseudomarimonas</taxon>
    </lineage>
</organism>
<dbReference type="Pfam" id="PF02518">
    <property type="entry name" value="HATPase_c"/>
    <property type="match status" value="1"/>
</dbReference>
<protein>
    <recommendedName>
        <fullName evidence="4">Phosphate regulon sensor protein PhoR</fullName>
        <ecNumber evidence="3">2.7.13.3</ecNumber>
    </recommendedName>
</protein>
<keyword evidence="7" id="KW-0597">Phosphoprotein</keyword>
<feature type="domain" description="PAS" evidence="19">
    <location>
        <begin position="97"/>
        <end position="170"/>
    </location>
</feature>
<dbReference type="EC" id="2.7.13.3" evidence="3"/>
<dbReference type="PANTHER" id="PTHR45453:SF1">
    <property type="entry name" value="PHOSPHATE REGULON SENSOR PROTEIN PHOR"/>
    <property type="match status" value="1"/>
</dbReference>
<dbReference type="InterPro" id="IPR050351">
    <property type="entry name" value="BphY/WalK/GraS-like"/>
</dbReference>
<evidence type="ECO:0000256" key="4">
    <source>
        <dbReference type="ARBA" id="ARBA00019665"/>
    </source>
</evidence>
<evidence type="ECO:0000256" key="6">
    <source>
        <dbReference type="ARBA" id="ARBA00022475"/>
    </source>
</evidence>
<evidence type="ECO:0000313" key="21">
    <source>
        <dbReference type="Proteomes" id="UP000613768"/>
    </source>
</evidence>
<dbReference type="InterPro" id="IPR035965">
    <property type="entry name" value="PAS-like_dom_sf"/>
</dbReference>